<keyword evidence="7" id="KW-0808">Transferase</keyword>
<dbReference type="Gene3D" id="6.10.140.2220">
    <property type="match status" value="1"/>
</dbReference>
<evidence type="ECO:0000256" key="1">
    <source>
        <dbReference type="ARBA" id="ARBA00022723"/>
    </source>
</evidence>
<keyword evidence="8" id="KW-1185">Reference proteome</keyword>
<accession>A0A2G8KNR8</accession>
<dbReference type="PANTHER" id="PTHR12197">
    <property type="entry name" value="HISTONE-LYSINE N-METHYLTRANSFERASE SMYD"/>
    <property type="match status" value="1"/>
</dbReference>
<keyword evidence="1" id="KW-0479">Metal-binding</keyword>
<dbReference type="Gene3D" id="2.170.270.10">
    <property type="entry name" value="SET domain"/>
    <property type="match status" value="1"/>
</dbReference>
<proteinExistence type="predicted"/>
<dbReference type="AlphaFoldDB" id="A0A2G8KNR8"/>
<dbReference type="GO" id="GO:0008168">
    <property type="term" value="F:methyltransferase activity"/>
    <property type="evidence" value="ECO:0007669"/>
    <property type="project" value="UniProtKB-KW"/>
</dbReference>
<dbReference type="InterPro" id="IPR046341">
    <property type="entry name" value="SET_dom_sf"/>
</dbReference>
<dbReference type="InterPro" id="IPR001214">
    <property type="entry name" value="SET_dom"/>
</dbReference>
<keyword evidence="2 4" id="KW-0863">Zinc-finger</keyword>
<keyword evidence="7" id="KW-0489">Methyltransferase</keyword>
<dbReference type="STRING" id="307972.A0A2G8KNR8"/>
<dbReference type="GO" id="GO:0008270">
    <property type="term" value="F:zinc ion binding"/>
    <property type="evidence" value="ECO:0007669"/>
    <property type="project" value="UniProtKB-KW"/>
</dbReference>
<dbReference type="Pfam" id="PF01753">
    <property type="entry name" value="zf-MYND"/>
    <property type="match status" value="1"/>
</dbReference>
<evidence type="ECO:0000313" key="7">
    <source>
        <dbReference type="EMBL" id="PIK49651.1"/>
    </source>
</evidence>
<sequence length="359" mass="40293">MTTFVGEVETVTTLDCGRGVRCSTNIRKGTTLLREGCIACVLCEDVRGSYCDHCLLPGYDKLMRCSGCKFARYCNRKCQKNAWVEHKEECKGLQRVAPNVPTDTVRLLARIMWRSKRLTKPAIDKDDKNFPLTIEQLQGDVDKMVEQRRAHIGAVFFVLEKFLGGNLLGYTAAEILRLFVVVEINGFHLFDHELKNIGYALYQRASMVNHHCEPNCLVVFDGPILEVRSLQDLKEGMRNTVCPKSLNFTLLHYIVNQSFDDQILKCVACPVEDCYGLLKKNDPAEDAKCASCGSTRSSSDALWENALAAENSAEGLLESANNFRKNGDILFIKLQSIMSGILQVVCPVCPPNISRRLRN</sequence>
<dbReference type="PROSITE" id="PS50865">
    <property type="entry name" value="ZF_MYND_2"/>
    <property type="match status" value="1"/>
</dbReference>
<feature type="domain" description="MYND-type" evidence="6">
    <location>
        <begin position="51"/>
        <end position="90"/>
    </location>
</feature>
<comment type="caution">
    <text evidence="7">The sequence shown here is derived from an EMBL/GenBank/DDBJ whole genome shotgun (WGS) entry which is preliminary data.</text>
</comment>
<dbReference type="InterPro" id="IPR050869">
    <property type="entry name" value="H3K4_H4K5_MeTrfase"/>
</dbReference>
<feature type="domain" description="SET" evidence="5">
    <location>
        <begin position="6"/>
        <end position="244"/>
    </location>
</feature>
<dbReference type="PANTHER" id="PTHR12197:SF251">
    <property type="entry name" value="EG:BACR7C10.4 PROTEIN"/>
    <property type="match status" value="1"/>
</dbReference>
<name>A0A2G8KNR8_STIJA</name>
<dbReference type="Gene3D" id="1.10.220.160">
    <property type="match status" value="1"/>
</dbReference>
<dbReference type="GO" id="GO:0032259">
    <property type="term" value="P:methylation"/>
    <property type="evidence" value="ECO:0007669"/>
    <property type="project" value="UniProtKB-KW"/>
</dbReference>
<dbReference type="PROSITE" id="PS01360">
    <property type="entry name" value="ZF_MYND_1"/>
    <property type="match status" value="1"/>
</dbReference>
<evidence type="ECO:0000313" key="8">
    <source>
        <dbReference type="Proteomes" id="UP000230750"/>
    </source>
</evidence>
<dbReference type="OrthoDB" id="265717at2759"/>
<dbReference type="Pfam" id="PF00856">
    <property type="entry name" value="SET"/>
    <property type="match status" value="1"/>
</dbReference>
<protein>
    <submittedName>
        <fullName evidence="7">Putative histone-lysine N-methyltransferase SMYD3</fullName>
    </submittedName>
</protein>
<evidence type="ECO:0000256" key="4">
    <source>
        <dbReference type="PROSITE-ProRule" id="PRU00134"/>
    </source>
</evidence>
<evidence type="ECO:0000259" key="6">
    <source>
        <dbReference type="PROSITE" id="PS50865"/>
    </source>
</evidence>
<gene>
    <name evidence="7" type="ORF">BSL78_13478</name>
</gene>
<evidence type="ECO:0000256" key="2">
    <source>
        <dbReference type="ARBA" id="ARBA00022771"/>
    </source>
</evidence>
<organism evidence="7 8">
    <name type="scientific">Stichopus japonicus</name>
    <name type="common">Sea cucumber</name>
    <dbReference type="NCBI Taxonomy" id="307972"/>
    <lineage>
        <taxon>Eukaryota</taxon>
        <taxon>Metazoa</taxon>
        <taxon>Echinodermata</taxon>
        <taxon>Eleutherozoa</taxon>
        <taxon>Echinozoa</taxon>
        <taxon>Holothuroidea</taxon>
        <taxon>Aspidochirotacea</taxon>
        <taxon>Aspidochirotida</taxon>
        <taxon>Stichopodidae</taxon>
        <taxon>Apostichopus</taxon>
    </lineage>
</organism>
<evidence type="ECO:0000256" key="3">
    <source>
        <dbReference type="ARBA" id="ARBA00022833"/>
    </source>
</evidence>
<reference evidence="7 8" key="1">
    <citation type="journal article" date="2017" name="PLoS Biol.">
        <title>The sea cucumber genome provides insights into morphological evolution and visceral regeneration.</title>
        <authorList>
            <person name="Zhang X."/>
            <person name="Sun L."/>
            <person name="Yuan J."/>
            <person name="Sun Y."/>
            <person name="Gao Y."/>
            <person name="Zhang L."/>
            <person name="Li S."/>
            <person name="Dai H."/>
            <person name="Hamel J.F."/>
            <person name="Liu C."/>
            <person name="Yu Y."/>
            <person name="Liu S."/>
            <person name="Lin W."/>
            <person name="Guo K."/>
            <person name="Jin S."/>
            <person name="Xu P."/>
            <person name="Storey K.B."/>
            <person name="Huan P."/>
            <person name="Zhang T."/>
            <person name="Zhou Y."/>
            <person name="Zhang J."/>
            <person name="Lin C."/>
            <person name="Li X."/>
            <person name="Xing L."/>
            <person name="Huo D."/>
            <person name="Sun M."/>
            <person name="Wang L."/>
            <person name="Mercier A."/>
            <person name="Li F."/>
            <person name="Yang H."/>
            <person name="Xiang J."/>
        </authorList>
    </citation>
    <scope>NUCLEOTIDE SEQUENCE [LARGE SCALE GENOMIC DNA]</scope>
    <source>
        <strain evidence="7">Shaxun</strain>
        <tissue evidence="7">Muscle</tissue>
    </source>
</reference>
<evidence type="ECO:0000259" key="5">
    <source>
        <dbReference type="PROSITE" id="PS50280"/>
    </source>
</evidence>
<dbReference type="GO" id="GO:0005634">
    <property type="term" value="C:nucleus"/>
    <property type="evidence" value="ECO:0007669"/>
    <property type="project" value="TreeGrafter"/>
</dbReference>
<dbReference type="EMBL" id="MRZV01000454">
    <property type="protein sequence ID" value="PIK49651.1"/>
    <property type="molecule type" value="Genomic_DNA"/>
</dbReference>
<dbReference type="SUPFAM" id="SSF82199">
    <property type="entry name" value="SET domain"/>
    <property type="match status" value="1"/>
</dbReference>
<dbReference type="InterPro" id="IPR002893">
    <property type="entry name" value="Znf_MYND"/>
</dbReference>
<dbReference type="PROSITE" id="PS50280">
    <property type="entry name" value="SET"/>
    <property type="match status" value="1"/>
</dbReference>
<keyword evidence="3" id="KW-0862">Zinc</keyword>
<dbReference type="Proteomes" id="UP000230750">
    <property type="component" value="Unassembled WGS sequence"/>
</dbReference>